<comment type="caution">
    <text evidence="1">The sequence shown here is derived from an EMBL/GenBank/DDBJ whole genome shotgun (WGS) entry which is preliminary data.</text>
</comment>
<dbReference type="Proteomes" id="UP000666661">
    <property type="component" value="Unassembled WGS sequence"/>
</dbReference>
<dbReference type="EMBL" id="JAGIQF010000001">
    <property type="protein sequence ID" value="MBP0601069.1"/>
    <property type="molecule type" value="Genomic_DNA"/>
</dbReference>
<gene>
    <name evidence="1" type="ORF">J8I01_00825</name>
</gene>
<accession>A0ABS4B0R4</accession>
<proteinExistence type="predicted"/>
<sequence length="202" mass="22701">MEELASFIDPASNLLSALVGALIGGYMTRKATIEGATQAHALQTQATEKSEESLINGFIWSLHAELTIFYSDYAESIEQKDETGNIKENLYNLPLFQDSYLSIFSSNSFLVGRISDPILREKTIITYAQTRTLIMQIRQNHPVINEKPEQVSDDASINLHVGQIVKGFNVGYQFSKTRELHKKAFSSFKSLISHIETTIPRQ</sequence>
<organism evidence="1 2">
    <name type="scientific">Aeromonas sanarellii</name>
    <dbReference type="NCBI Taxonomy" id="633415"/>
    <lineage>
        <taxon>Bacteria</taxon>
        <taxon>Pseudomonadati</taxon>
        <taxon>Pseudomonadota</taxon>
        <taxon>Gammaproteobacteria</taxon>
        <taxon>Aeromonadales</taxon>
        <taxon>Aeromonadaceae</taxon>
        <taxon>Aeromonas</taxon>
    </lineage>
</organism>
<reference evidence="1 2" key="1">
    <citation type="submission" date="2021-03" db="EMBL/GenBank/DDBJ databases">
        <title>Plant growth promoting bacteria isolated from wild legumes nodules and trapping Phaseolus vulgaris L. nodules in the center and southern Mexico.</title>
        <authorList>
            <person name="Estrada P."/>
        </authorList>
    </citation>
    <scope>NUCLEOTIDE SEQUENCE [LARGE SCALE GENOMIC DNA]</scope>
    <source>
        <strain evidence="1 2">MaGu-431</strain>
    </source>
</reference>
<dbReference type="RefSeq" id="WP_209791730.1">
    <property type="nucleotide sequence ID" value="NZ_JAGIQF010000001.1"/>
</dbReference>
<evidence type="ECO:0000313" key="2">
    <source>
        <dbReference type="Proteomes" id="UP000666661"/>
    </source>
</evidence>
<protein>
    <submittedName>
        <fullName evidence="1">Uncharacterized protein</fullName>
    </submittedName>
</protein>
<evidence type="ECO:0000313" key="1">
    <source>
        <dbReference type="EMBL" id="MBP0601069.1"/>
    </source>
</evidence>
<keyword evidence="2" id="KW-1185">Reference proteome</keyword>
<name>A0ABS4B0R4_9GAMM</name>